<feature type="transmembrane region" description="Helical" evidence="1">
    <location>
        <begin position="83"/>
        <end position="101"/>
    </location>
</feature>
<dbReference type="STRING" id="867902.Ornrh_0355"/>
<proteinExistence type="predicted"/>
<evidence type="ECO:0008006" key="4">
    <source>
        <dbReference type="Google" id="ProtNLM"/>
    </source>
</evidence>
<name>I3ZXY2_ORNRL</name>
<protein>
    <recommendedName>
        <fullName evidence="4">SdpI family protein</fullName>
    </recommendedName>
</protein>
<dbReference type="AlphaFoldDB" id="I3ZXY2"/>
<dbReference type="InterPro" id="IPR025962">
    <property type="entry name" value="SdpI/YhfL"/>
</dbReference>
<dbReference type="GeneID" id="71568627"/>
<accession>I3ZXY2</accession>
<sequence>MIKYLLIFDFALVGLPLLMYLFPPKELNAIYGYRTKRASRDQASWDFAQSYALKRLLIVALIALFSQFILLIAGFSYKDEPPLIFLIPLGLFILGSFIMIYKTEMALIKFQKKPDQENENNNIK</sequence>
<keyword evidence="1" id="KW-0472">Membrane</keyword>
<organism evidence="2 3">
    <name type="scientific">Ornithobacterium rhinotracheale (strain ATCC 51463 / DSM 15997 / CCUG 23171 / CIP 104009 / LMG 9086)</name>
    <dbReference type="NCBI Taxonomy" id="867902"/>
    <lineage>
        <taxon>Bacteria</taxon>
        <taxon>Pseudomonadati</taxon>
        <taxon>Bacteroidota</taxon>
        <taxon>Flavobacteriia</taxon>
        <taxon>Flavobacteriales</taxon>
        <taxon>Weeksellaceae</taxon>
        <taxon>Ornithobacterium</taxon>
    </lineage>
</organism>
<keyword evidence="1" id="KW-0812">Transmembrane</keyword>
<keyword evidence="3" id="KW-1185">Reference proteome</keyword>
<evidence type="ECO:0000256" key="1">
    <source>
        <dbReference type="SAM" id="Phobius"/>
    </source>
</evidence>
<dbReference type="GeneID" id="97258945"/>
<gene>
    <name evidence="2" type="ordered locus">Ornrh_0355</name>
</gene>
<feature type="transmembrane region" description="Helical" evidence="1">
    <location>
        <begin position="56"/>
        <end position="77"/>
    </location>
</feature>
<reference evidence="2 3" key="1">
    <citation type="submission" date="2012-06" db="EMBL/GenBank/DDBJ databases">
        <title>The complete genome of Ornithobacterium rhinotracheale DSM 15997.</title>
        <authorList>
            <consortium name="US DOE Joint Genome Institute (JGI-PGF)"/>
            <person name="Lucas S."/>
            <person name="Copeland A."/>
            <person name="Lapidus A."/>
            <person name="Goodwin L."/>
            <person name="Pitluck S."/>
            <person name="Peters L."/>
            <person name="Mikhailova N."/>
            <person name="Teshima H."/>
            <person name="Kyrpides N."/>
            <person name="Mavromatis K."/>
            <person name="Pagani I."/>
            <person name="Ivanova N."/>
            <person name="Ovchinnikova G."/>
            <person name="Zeytun A."/>
            <person name="Detter J.C."/>
            <person name="Han C."/>
            <person name="Land M."/>
            <person name="Hauser L."/>
            <person name="Markowitz V."/>
            <person name="Cheng J.-F."/>
            <person name="Hugenholtz P."/>
            <person name="Woyke T."/>
            <person name="Wu D."/>
            <person name="Lang E."/>
            <person name="Kopitz M."/>
            <person name="Brambilla E."/>
            <person name="Klenk H.-P."/>
            <person name="Eisen J.A."/>
        </authorList>
    </citation>
    <scope>NUCLEOTIDE SEQUENCE [LARGE SCALE GENOMIC DNA]</scope>
    <source>
        <strain evidence="3">ATCC 51463 / DSM 15997 / CCUG 23171 / LMG 9086</strain>
    </source>
</reference>
<dbReference type="EMBL" id="CP003283">
    <property type="protein sequence ID" value="AFL96566.1"/>
    <property type="molecule type" value="Genomic_DNA"/>
</dbReference>
<dbReference type="RefSeq" id="WP_014790196.1">
    <property type="nucleotide sequence ID" value="NC_018016.1"/>
</dbReference>
<feature type="transmembrane region" description="Helical" evidence="1">
    <location>
        <begin position="6"/>
        <end position="22"/>
    </location>
</feature>
<dbReference type="HOGENOM" id="CLU_155106_2_0_10"/>
<keyword evidence="1" id="KW-1133">Transmembrane helix</keyword>
<dbReference type="Pfam" id="PF13630">
    <property type="entry name" value="SdpI"/>
    <property type="match status" value="1"/>
</dbReference>
<evidence type="ECO:0000313" key="2">
    <source>
        <dbReference type="EMBL" id="AFL96566.1"/>
    </source>
</evidence>
<evidence type="ECO:0000313" key="3">
    <source>
        <dbReference type="Proteomes" id="UP000006051"/>
    </source>
</evidence>
<dbReference type="KEGG" id="orh:Ornrh_0355"/>
<dbReference type="Proteomes" id="UP000006051">
    <property type="component" value="Chromosome"/>
</dbReference>
<dbReference type="eggNOG" id="COG5658">
    <property type="taxonomic scope" value="Bacteria"/>
</dbReference>